<dbReference type="GO" id="GO:0072686">
    <property type="term" value="C:mitotic spindle"/>
    <property type="evidence" value="ECO:0007669"/>
    <property type="project" value="TreeGrafter"/>
</dbReference>
<reference evidence="14" key="1">
    <citation type="journal article" date="2017" name="Genome Announc.">
        <title>Genome sequences of Cyberlindnera fabianii 65, Pichia kudriavzevii 129, and Saccharomyces cerevisiae 131 isolated from fermented masau fruits in Zimbabwe.</title>
        <authorList>
            <person name="van Rijswijck I.M.H."/>
            <person name="Derks M.F.L."/>
            <person name="Abee T."/>
            <person name="de Ridder D."/>
            <person name="Smid E.J."/>
        </authorList>
    </citation>
    <scope>NUCLEOTIDE SEQUENCE [LARGE SCALE GENOMIC DNA]</scope>
    <source>
        <strain evidence="14">65</strain>
    </source>
</reference>
<feature type="region of interest" description="Disordered" evidence="11">
    <location>
        <begin position="828"/>
        <end position="849"/>
    </location>
</feature>
<dbReference type="AlphaFoldDB" id="A0A1V2L7C7"/>
<evidence type="ECO:0000256" key="6">
    <source>
        <dbReference type="ARBA" id="ARBA00023175"/>
    </source>
</evidence>
<dbReference type="GO" id="GO:0005634">
    <property type="term" value="C:nucleus"/>
    <property type="evidence" value="ECO:0007669"/>
    <property type="project" value="TreeGrafter"/>
</dbReference>
<dbReference type="InterPro" id="IPR001752">
    <property type="entry name" value="Kinesin_motor_dom"/>
</dbReference>
<feature type="coiled-coil region" evidence="10">
    <location>
        <begin position="625"/>
        <end position="652"/>
    </location>
</feature>
<evidence type="ECO:0000256" key="8">
    <source>
        <dbReference type="ARBA" id="ARBA00034704"/>
    </source>
</evidence>
<dbReference type="PANTHER" id="PTHR47970">
    <property type="entry name" value="KINESIN-LIKE PROTEIN KIF11"/>
    <property type="match status" value="1"/>
</dbReference>
<evidence type="ECO:0000256" key="2">
    <source>
        <dbReference type="ARBA" id="ARBA00022490"/>
    </source>
</evidence>
<dbReference type="PRINTS" id="PR00380">
    <property type="entry name" value="KINESINHEAVY"/>
</dbReference>
<feature type="binding site" evidence="9">
    <location>
        <begin position="98"/>
        <end position="105"/>
    </location>
    <ligand>
        <name>ATP</name>
        <dbReference type="ChEBI" id="CHEBI:30616"/>
    </ligand>
</feature>
<dbReference type="GO" id="GO:0008569">
    <property type="term" value="F:minus-end-directed microtubule motor activity"/>
    <property type="evidence" value="ECO:0007669"/>
    <property type="project" value="TreeGrafter"/>
</dbReference>
<dbReference type="InterPro" id="IPR027417">
    <property type="entry name" value="P-loop_NTPase"/>
</dbReference>
<comment type="subcellular location">
    <subcellularLocation>
        <location evidence="1">Cytoplasm</location>
        <location evidence="1">Cytoskeleton</location>
    </subcellularLocation>
</comment>
<dbReference type="PANTHER" id="PTHR47970:SF12">
    <property type="entry name" value="KINESIN FAMILY MEMBER 11"/>
    <property type="match status" value="1"/>
</dbReference>
<dbReference type="Gene3D" id="3.40.850.10">
    <property type="entry name" value="Kinesin motor domain"/>
    <property type="match status" value="1"/>
</dbReference>
<keyword evidence="2" id="KW-0963">Cytoplasm</keyword>
<dbReference type="PROSITE" id="PS50067">
    <property type="entry name" value="KINESIN_MOTOR_2"/>
    <property type="match status" value="1"/>
</dbReference>
<accession>A0A1V2L7C7</accession>
<dbReference type="InterPro" id="IPR007224">
    <property type="entry name" value="TIF_Rrn11"/>
</dbReference>
<feature type="coiled-coil region" evidence="10">
    <location>
        <begin position="370"/>
        <end position="476"/>
    </location>
</feature>
<evidence type="ECO:0000313" key="14">
    <source>
        <dbReference type="Proteomes" id="UP000189513"/>
    </source>
</evidence>
<dbReference type="GO" id="GO:0001164">
    <property type="term" value="F:RNA polymerase I core promoter sequence-specific DNA binding"/>
    <property type="evidence" value="ECO:0007669"/>
    <property type="project" value="InterPro"/>
</dbReference>
<keyword evidence="4 9" id="KW-0547">Nucleotide-binding</keyword>
<dbReference type="GO" id="GO:0008574">
    <property type="term" value="F:plus-end-directed microtubule motor activity"/>
    <property type="evidence" value="ECO:0007669"/>
    <property type="project" value="TreeGrafter"/>
</dbReference>
<feature type="region of interest" description="Disordered" evidence="11">
    <location>
        <begin position="1071"/>
        <end position="1147"/>
    </location>
</feature>
<dbReference type="SUPFAM" id="SSF52540">
    <property type="entry name" value="P-loop containing nucleoside triphosphate hydrolases"/>
    <property type="match status" value="1"/>
</dbReference>
<keyword evidence="10" id="KW-0175">Coiled coil</keyword>
<dbReference type="OMA" id="NIQHITI"/>
<dbReference type="VEuPathDB" id="FungiDB:BON22_2416"/>
<keyword evidence="7" id="KW-0206">Cytoskeleton</keyword>
<evidence type="ECO:0000256" key="11">
    <source>
        <dbReference type="SAM" id="MobiDB-lite"/>
    </source>
</evidence>
<keyword evidence="14" id="KW-1185">Reference proteome</keyword>
<evidence type="ECO:0000256" key="1">
    <source>
        <dbReference type="ARBA" id="ARBA00004245"/>
    </source>
</evidence>
<dbReference type="Pfam" id="PF00225">
    <property type="entry name" value="Kinesin"/>
    <property type="match status" value="1"/>
</dbReference>
<dbReference type="Pfam" id="PF04090">
    <property type="entry name" value="Rrn11"/>
    <property type="match status" value="1"/>
</dbReference>
<dbReference type="FunFam" id="3.40.850.10:FF:000019">
    <property type="entry name" value="Kinesin-like protein KIN-5D"/>
    <property type="match status" value="1"/>
</dbReference>
<dbReference type="GO" id="GO:0005524">
    <property type="term" value="F:ATP binding"/>
    <property type="evidence" value="ECO:0007669"/>
    <property type="project" value="UniProtKB-UniRule"/>
</dbReference>
<dbReference type="Proteomes" id="UP000189513">
    <property type="component" value="Unassembled WGS sequence"/>
</dbReference>
<dbReference type="PROSITE" id="PS00411">
    <property type="entry name" value="KINESIN_MOTOR_1"/>
    <property type="match status" value="1"/>
</dbReference>
<dbReference type="InterPro" id="IPR019821">
    <property type="entry name" value="Kinesin_motor_CS"/>
</dbReference>
<name>A0A1V2L7C7_CYBFA</name>
<proteinExistence type="inferred from homology"/>
<evidence type="ECO:0000256" key="9">
    <source>
        <dbReference type="PROSITE-ProRule" id="PRU00283"/>
    </source>
</evidence>
<protein>
    <submittedName>
        <fullName evidence="13">Kinesin-like protein CIN8</fullName>
    </submittedName>
</protein>
<evidence type="ECO:0000256" key="3">
    <source>
        <dbReference type="ARBA" id="ARBA00022701"/>
    </source>
</evidence>
<evidence type="ECO:0000256" key="10">
    <source>
        <dbReference type="SAM" id="Coils"/>
    </source>
</evidence>
<dbReference type="InterPro" id="IPR047149">
    <property type="entry name" value="KIF11-like"/>
</dbReference>
<evidence type="ECO:0000313" key="13">
    <source>
        <dbReference type="EMBL" id="ONH67684.1"/>
    </source>
</evidence>
<evidence type="ECO:0000256" key="7">
    <source>
        <dbReference type="ARBA" id="ARBA00023212"/>
    </source>
</evidence>
<dbReference type="GO" id="GO:0005876">
    <property type="term" value="C:spindle microtubule"/>
    <property type="evidence" value="ECO:0007669"/>
    <property type="project" value="TreeGrafter"/>
</dbReference>
<feature type="domain" description="Kinesin motor" evidence="12">
    <location>
        <begin position="7"/>
        <end position="354"/>
    </location>
</feature>
<organism evidence="13 14">
    <name type="scientific">Cyberlindnera fabianii</name>
    <name type="common">Yeast</name>
    <name type="synonym">Hansenula fabianii</name>
    <dbReference type="NCBI Taxonomy" id="36022"/>
    <lineage>
        <taxon>Eukaryota</taxon>
        <taxon>Fungi</taxon>
        <taxon>Dikarya</taxon>
        <taxon>Ascomycota</taxon>
        <taxon>Saccharomycotina</taxon>
        <taxon>Saccharomycetes</taxon>
        <taxon>Phaffomycetales</taxon>
        <taxon>Phaffomycetaceae</taxon>
        <taxon>Cyberlindnera</taxon>
    </lineage>
</organism>
<evidence type="ECO:0000256" key="4">
    <source>
        <dbReference type="ARBA" id="ARBA00022741"/>
    </source>
</evidence>
<comment type="similarity">
    <text evidence="8">Belongs to the TRAFAC class myosin-kinesin ATPase superfamily. Kinesin family. KIN-5/BimC subfamily.</text>
</comment>
<keyword evidence="6 9" id="KW-0505">Motor protein</keyword>
<dbReference type="EMBL" id="MPUK01000004">
    <property type="protein sequence ID" value="ONH67684.1"/>
    <property type="molecule type" value="Genomic_DNA"/>
</dbReference>
<dbReference type="GO" id="GO:0000073">
    <property type="term" value="P:initial mitotic spindle pole body separation"/>
    <property type="evidence" value="ECO:0007669"/>
    <property type="project" value="TreeGrafter"/>
</dbReference>
<feature type="compositionally biased region" description="Basic and acidic residues" evidence="11">
    <location>
        <begin position="832"/>
        <end position="845"/>
    </location>
</feature>
<keyword evidence="5 9" id="KW-0067">ATP-binding</keyword>
<dbReference type="InterPro" id="IPR036961">
    <property type="entry name" value="Kinesin_motor_dom_sf"/>
</dbReference>
<keyword evidence="3" id="KW-0493">Microtubule</keyword>
<evidence type="ECO:0000256" key="5">
    <source>
        <dbReference type="ARBA" id="ARBA00022840"/>
    </source>
</evidence>
<dbReference type="SMART" id="SM00129">
    <property type="entry name" value="KISc"/>
    <property type="match status" value="1"/>
</dbReference>
<gene>
    <name evidence="13" type="ORF">BON22_2416</name>
</gene>
<dbReference type="GO" id="GO:0007018">
    <property type="term" value="P:microtubule-based movement"/>
    <property type="evidence" value="ECO:0007669"/>
    <property type="project" value="InterPro"/>
</dbReference>
<dbReference type="STRING" id="36022.A0A1V2L7C7"/>
<evidence type="ECO:0000259" key="12">
    <source>
        <dbReference type="PROSITE" id="PS50067"/>
    </source>
</evidence>
<dbReference type="GO" id="GO:0001181">
    <property type="term" value="F:RNA polymerase I general transcription initiation factor activity"/>
    <property type="evidence" value="ECO:0007669"/>
    <property type="project" value="InterPro"/>
</dbReference>
<dbReference type="GO" id="GO:0008017">
    <property type="term" value="F:microtubule binding"/>
    <property type="evidence" value="ECO:0007669"/>
    <property type="project" value="InterPro"/>
</dbReference>
<sequence length="1147" mass="129577">MSSESENIQVVVRCRGRNAKETSTKSPVVVHVADGEGEEVIVNASDDTGVTAQLNSKAYRFDNVFGPIADQQAIFQRVASPLFDEFLKGYNCTLLVYGMTSTGKTYTMSGENKMIDGELSDKAGIIPRLIMKLFDVLEEAGDDYIVKCSFVELYNEELKDLLTDDMNKKLRIFDQKNEPVTSMAGNKSAIHIQNLQEVVLQDAPHGLKTLQKGLKLRQVAATKMNDVSSRSHTIFTLNLFKQNKDTGDLFRLSKMNLVDLAGSENISRSGALNQRAKEAGSINQSLLTLGRVINLLVEKNNQHIPYRESKLTRLLQDSLGGQTKTCLIATISPAKINYDETLSTLEYASKAKSIQNKPQLGLTLGREILLKELSAQLAKVKSDLSATRQKDGMFMDNDNYQELMTDLQESKTTIEESLREQEVLKKQNEQLRTQLKESEAQNIQHITIINTLNTTIDSLHNKIDEQKENEKNLMSSSTKFKTIIGTINDKISNLKTFENKTKAAVSDAIDTHLAVLKKDLTEVIGKSSKVHGADKSVTALESEIEKMSSTFKKTTSDACANVREILSGFPDVLENVQSSLADLSATIIEFENVMNDRFSDLSKENNQFKSLLSDSLFHNHTHLVKEIVTKTNQQLEDDANTLLNQFIDLMRENNNKQQSLVTNQIQQAVEKSMLAEKDQLRPAQTKWDESTRGIINDCDSLTKNVQKKYDAQLAGVTSNIQHAHKLTKSSMVSIDKELEKIPNVIDGFDKSKNIRVSLDHIKKDGELHQSAIESLARTKDSINTVETVLTENVVNQVSTEQIEEKDMSRMIDEIEVEQAELKKKLLPTGKTPKREPLQLPTHERSQNLTRSPPKFQLIGQRFQESETRLSSGSRLGVRKRKSDDEISIWYLGLEVLTRLGEQRFLEAHPDASEHELRTYGALNDVPMTITKDEQFLRWLESTYRPKRGYSSNAVYREFAYRAGTKDTPSMYVTTLIWTMVMKQRFDEALEKLDELLMTKPYLDDGTYHFLKGLSYQVQASGLVREAEIDKFRVQDLLDKAERSYVDAKTHGVEYPEKLFAVELKMIRASIEEDNNHEQDSSDEDEQKFMDASEYMDIDQYSDNDASNDYTAKAELSDQERSGPNDAQDPGFGYSDAEFSKIRSLISK</sequence>
<comment type="caution">
    <text evidence="13">The sequence shown here is derived from an EMBL/GenBank/DDBJ whole genome shotgun (WGS) entry which is preliminary data.</text>
</comment>